<protein>
    <submittedName>
        <fullName evidence="1">CpeR family transcriptional regulator</fullName>
    </submittedName>
</protein>
<comment type="caution">
    <text evidence="1">The sequence shown here is derived from an EMBL/GenBank/DDBJ whole genome shotgun (WGS) entry which is preliminary data.</text>
</comment>
<sequence>MLPPQAQKKMKTWIRSRHLIRSGNFFIFETVEYSTIEKFQDCLKALGGTLICVDPVKKIWIGQHRRVVLYRAKASLHTPHHDLQQYWIKYGSFHTRFDERV</sequence>
<organism evidence="1 2">
    <name type="scientific">Adonisia turfae CCMR0081</name>
    <dbReference type="NCBI Taxonomy" id="2292702"/>
    <lineage>
        <taxon>Bacteria</taxon>
        <taxon>Bacillati</taxon>
        <taxon>Cyanobacteriota</taxon>
        <taxon>Adonisia</taxon>
        <taxon>Adonisia turfae</taxon>
    </lineage>
</organism>
<name>A0A6M0RTJ4_9CYAN</name>
<accession>A0A6M0RTJ4</accession>
<evidence type="ECO:0000313" key="2">
    <source>
        <dbReference type="Proteomes" id="UP000481033"/>
    </source>
</evidence>
<reference evidence="1 2" key="1">
    <citation type="journal article" date="2020" name="Microb. Ecol.">
        <title>Ecogenomics of the Marine Benthic Filamentous Cyanobacterium Adonisia.</title>
        <authorList>
            <person name="Walter J.M."/>
            <person name="Coutinho F.H."/>
            <person name="Leomil L."/>
            <person name="Hargreaves P.I."/>
            <person name="Campeao M.E."/>
            <person name="Vieira V.V."/>
            <person name="Silva B.S."/>
            <person name="Fistarol G.O."/>
            <person name="Salomon P.S."/>
            <person name="Sawabe T."/>
            <person name="Mino S."/>
            <person name="Hosokawa M."/>
            <person name="Miyashita H."/>
            <person name="Maruyama F."/>
            <person name="van Verk M.C."/>
            <person name="Dutilh B.E."/>
            <person name="Thompson C.C."/>
            <person name="Thompson F.L."/>
        </authorList>
    </citation>
    <scope>NUCLEOTIDE SEQUENCE [LARGE SCALE GENOMIC DNA]</scope>
    <source>
        <strain evidence="1 2">CCMR0081</strain>
    </source>
</reference>
<dbReference type="Proteomes" id="UP000481033">
    <property type="component" value="Unassembled WGS sequence"/>
</dbReference>
<keyword evidence="2" id="KW-1185">Reference proteome</keyword>
<proteinExistence type="predicted"/>
<dbReference type="AlphaFoldDB" id="A0A6M0RTJ4"/>
<gene>
    <name evidence="1" type="ORF">DXZ20_26260</name>
</gene>
<evidence type="ECO:0000313" key="1">
    <source>
        <dbReference type="EMBL" id="NEZ59083.1"/>
    </source>
</evidence>
<dbReference type="EMBL" id="QXHD01000004">
    <property type="protein sequence ID" value="NEZ59083.1"/>
    <property type="molecule type" value="Genomic_DNA"/>
</dbReference>
<dbReference type="RefSeq" id="WP_163671845.1">
    <property type="nucleotide sequence ID" value="NZ_QXHD01000004.1"/>
</dbReference>